<dbReference type="PANTHER" id="PTHR43401">
    <property type="entry name" value="L-THREONINE 3-DEHYDROGENASE"/>
    <property type="match status" value="1"/>
</dbReference>
<proteinExistence type="predicted"/>
<protein>
    <submittedName>
        <fullName evidence="4">Galactitol-1-phosphate 5-dehydrogenase</fullName>
    </submittedName>
</protein>
<dbReference type="InterPro" id="IPR013149">
    <property type="entry name" value="ADH-like_C"/>
</dbReference>
<gene>
    <name evidence="4" type="ORF">CDV25_02480</name>
</gene>
<dbReference type="PANTHER" id="PTHR43401:SF2">
    <property type="entry name" value="L-THREONINE 3-DEHYDROGENASE"/>
    <property type="match status" value="1"/>
</dbReference>
<evidence type="ECO:0000313" key="4">
    <source>
        <dbReference type="EMBL" id="AWI33749.1"/>
    </source>
</evidence>
<evidence type="ECO:0000256" key="1">
    <source>
        <dbReference type="ARBA" id="ARBA00023002"/>
    </source>
</evidence>
<dbReference type="Pfam" id="PF00107">
    <property type="entry name" value="ADH_zinc_N"/>
    <property type="match status" value="1"/>
</dbReference>
<evidence type="ECO:0000259" key="3">
    <source>
        <dbReference type="Pfam" id="PF08240"/>
    </source>
</evidence>
<dbReference type="AlphaFoldDB" id="A0A2U8FC18"/>
<dbReference type="InterPro" id="IPR011032">
    <property type="entry name" value="GroES-like_sf"/>
</dbReference>
<dbReference type="RefSeq" id="WP_108910630.1">
    <property type="nucleotide sequence ID" value="NZ_CP021886.1"/>
</dbReference>
<dbReference type="InterPro" id="IPR013154">
    <property type="entry name" value="ADH-like_N"/>
</dbReference>
<evidence type="ECO:0000313" key="5">
    <source>
        <dbReference type="Proteomes" id="UP000244890"/>
    </source>
</evidence>
<dbReference type="SUPFAM" id="SSF50129">
    <property type="entry name" value="GroES-like"/>
    <property type="match status" value="1"/>
</dbReference>
<dbReference type="OrthoDB" id="9808651at2"/>
<name>A0A2U8FC18_9HELI</name>
<keyword evidence="1" id="KW-0560">Oxidoreductase</keyword>
<accession>A0A2U8FC18</accession>
<dbReference type="InterPro" id="IPR050129">
    <property type="entry name" value="Zn_alcohol_dh"/>
</dbReference>
<feature type="domain" description="Alcohol dehydrogenase-like C-terminal" evidence="2">
    <location>
        <begin position="167"/>
        <end position="281"/>
    </location>
</feature>
<sequence>MKAWVLKGIEDIEQTQVETPLINKGEALVKIRACGICSSDLDRFYKGAYHYPLILGHEIAGEVIEVAEDLDKNLIGKKVVVFPLLPCNKCQNCYNKNYAQCENYNYFGSRRDGGFAEFLSVPLWNLKIFENRFDFLNASLCEPAAVAKHTLSKIEGKEICIIGSGVIGILIGIWAKLANLEVFFLIRNKAKAKFLEQLGFGVIFSTTKKFDSCIECVGSEESLQSCIEITKSRGKIILVGNPKAAINLPQKVYWNILREELQIQGIWNSEYPKDWDFVLKNLDKIPAQKLITHTFKFHECQRAFQALSSTSNFHIKGTFINE</sequence>
<dbReference type="Pfam" id="PF08240">
    <property type="entry name" value="ADH_N"/>
    <property type="match status" value="1"/>
</dbReference>
<dbReference type="KEGG" id="had:CDV25_02480"/>
<dbReference type="GO" id="GO:0016491">
    <property type="term" value="F:oxidoreductase activity"/>
    <property type="evidence" value="ECO:0007669"/>
    <property type="project" value="UniProtKB-KW"/>
</dbReference>
<dbReference type="SUPFAM" id="SSF51735">
    <property type="entry name" value="NAD(P)-binding Rossmann-fold domains"/>
    <property type="match status" value="1"/>
</dbReference>
<reference evidence="4 5" key="1">
    <citation type="submission" date="2017-06" db="EMBL/GenBank/DDBJ databases">
        <title>Complete genome of Helicobacter apodemus.</title>
        <authorList>
            <person name="Cho S."/>
        </authorList>
    </citation>
    <scope>NUCLEOTIDE SEQUENCE [LARGE SCALE GENOMIC DNA]</scope>
    <source>
        <strain evidence="5">SNUVETPUB-15-01</strain>
    </source>
</reference>
<dbReference type="Gene3D" id="3.40.50.720">
    <property type="entry name" value="NAD(P)-binding Rossmann-like Domain"/>
    <property type="match status" value="1"/>
</dbReference>
<organism evidence="4 5">
    <name type="scientific">Helicobacter apodemus</name>
    <dbReference type="NCBI Taxonomy" id="135569"/>
    <lineage>
        <taxon>Bacteria</taxon>
        <taxon>Pseudomonadati</taxon>
        <taxon>Campylobacterota</taxon>
        <taxon>Epsilonproteobacteria</taxon>
        <taxon>Campylobacterales</taxon>
        <taxon>Helicobacteraceae</taxon>
        <taxon>Helicobacter</taxon>
    </lineage>
</organism>
<dbReference type="Gene3D" id="3.90.180.10">
    <property type="entry name" value="Medium-chain alcohol dehydrogenases, catalytic domain"/>
    <property type="match status" value="1"/>
</dbReference>
<evidence type="ECO:0000259" key="2">
    <source>
        <dbReference type="Pfam" id="PF00107"/>
    </source>
</evidence>
<dbReference type="InterPro" id="IPR036291">
    <property type="entry name" value="NAD(P)-bd_dom_sf"/>
</dbReference>
<feature type="domain" description="Alcohol dehydrogenase-like N-terminal" evidence="3">
    <location>
        <begin position="24"/>
        <end position="124"/>
    </location>
</feature>
<dbReference type="EMBL" id="CP021886">
    <property type="protein sequence ID" value="AWI33749.1"/>
    <property type="molecule type" value="Genomic_DNA"/>
</dbReference>
<dbReference type="Proteomes" id="UP000244890">
    <property type="component" value="Chromosome"/>
</dbReference>